<sequence length="180" mass="19537">MRFLGSVLALAAVTLAGCQNLGGATTPEGSTTTEEASVSGSADEAAAREQQPRVREILQDLWDQFDLEDKPPLEDKPGEGTIRACTLDAKSDISAWAEGTQLRVSEEADPELEAEQAQLVRDWLDANGWERLDNPAPDSSPVTYHRNDQGFTVTVAPQLDARVNLDVESPCFDGQGQRVR</sequence>
<proteinExistence type="predicted"/>
<evidence type="ECO:0008006" key="4">
    <source>
        <dbReference type="Google" id="ProtNLM"/>
    </source>
</evidence>
<dbReference type="EMBL" id="LQBL01000029">
    <property type="protein sequence ID" value="KUG52788.1"/>
    <property type="molecule type" value="Genomic_DNA"/>
</dbReference>
<dbReference type="AlphaFoldDB" id="A0A0W8I416"/>
<dbReference type="PROSITE" id="PS51257">
    <property type="entry name" value="PROKAR_LIPOPROTEIN"/>
    <property type="match status" value="1"/>
</dbReference>
<feature type="compositionally biased region" description="Polar residues" evidence="1">
    <location>
        <begin position="27"/>
        <end position="40"/>
    </location>
</feature>
<dbReference type="STRING" id="767452.AVL62_14530"/>
<name>A0A0W8I416_9MICO</name>
<evidence type="ECO:0000256" key="1">
    <source>
        <dbReference type="SAM" id="MobiDB-lite"/>
    </source>
</evidence>
<reference evidence="2 3" key="1">
    <citation type="submission" date="2015-12" db="EMBL/GenBank/DDBJ databases">
        <title>Serinicoccus chungangenesis strain CD08_5 genome sequencing and assembly.</title>
        <authorList>
            <person name="Chander A.M."/>
            <person name="Kaur G."/>
            <person name="Nair G.R."/>
            <person name="Dhawan D.K."/>
            <person name="Kochhar R.K."/>
            <person name="Mayilraj S."/>
            <person name="Bhadada S.K."/>
        </authorList>
    </citation>
    <scope>NUCLEOTIDE SEQUENCE [LARGE SCALE GENOMIC DNA]</scope>
    <source>
        <strain evidence="2 3">CD08_5</strain>
    </source>
</reference>
<dbReference type="Proteomes" id="UP000054837">
    <property type="component" value="Unassembled WGS sequence"/>
</dbReference>
<gene>
    <name evidence="2" type="ORF">AVL62_14530</name>
</gene>
<feature type="region of interest" description="Disordered" evidence="1">
    <location>
        <begin position="21"/>
        <end position="51"/>
    </location>
</feature>
<protein>
    <recommendedName>
        <fullName evidence="4">Lipoprotein</fullName>
    </recommendedName>
</protein>
<evidence type="ECO:0000313" key="2">
    <source>
        <dbReference type="EMBL" id="KUG52788.1"/>
    </source>
</evidence>
<accession>A0A0W8I416</accession>
<evidence type="ECO:0000313" key="3">
    <source>
        <dbReference type="Proteomes" id="UP000054837"/>
    </source>
</evidence>
<organism evidence="2 3">
    <name type="scientific">Serinicoccus chungangensis</name>
    <dbReference type="NCBI Taxonomy" id="767452"/>
    <lineage>
        <taxon>Bacteria</taxon>
        <taxon>Bacillati</taxon>
        <taxon>Actinomycetota</taxon>
        <taxon>Actinomycetes</taxon>
        <taxon>Micrococcales</taxon>
        <taxon>Ornithinimicrobiaceae</taxon>
        <taxon>Serinicoccus</taxon>
    </lineage>
</organism>
<keyword evidence="3" id="KW-1185">Reference proteome</keyword>
<comment type="caution">
    <text evidence="2">The sequence shown here is derived from an EMBL/GenBank/DDBJ whole genome shotgun (WGS) entry which is preliminary data.</text>
</comment>